<evidence type="ECO:0000313" key="6">
    <source>
        <dbReference type="Proteomes" id="UP000307808"/>
    </source>
</evidence>
<dbReference type="AlphaFoldDB" id="A0A4U2YTF7"/>
<keyword evidence="2 5" id="KW-0808">Transferase</keyword>
<proteinExistence type="predicted"/>
<dbReference type="InterPro" id="IPR007848">
    <property type="entry name" value="Small_mtfrase_dom"/>
</dbReference>
<evidence type="ECO:0000256" key="1">
    <source>
        <dbReference type="ARBA" id="ARBA00022603"/>
    </source>
</evidence>
<dbReference type="GO" id="GO:0008757">
    <property type="term" value="F:S-adenosylmethionine-dependent methyltransferase activity"/>
    <property type="evidence" value="ECO:0007669"/>
    <property type="project" value="InterPro"/>
</dbReference>
<feature type="domain" description="Methyltransferase small" evidence="4">
    <location>
        <begin position="48"/>
        <end position="213"/>
    </location>
</feature>
<protein>
    <submittedName>
        <fullName evidence="5">Methyltransferase</fullName>
    </submittedName>
</protein>
<dbReference type="GO" id="GO:0032259">
    <property type="term" value="P:methylation"/>
    <property type="evidence" value="ECO:0007669"/>
    <property type="project" value="UniProtKB-KW"/>
</dbReference>
<dbReference type="SUPFAM" id="SSF53335">
    <property type="entry name" value="S-adenosyl-L-methionine-dependent methyltransferases"/>
    <property type="match status" value="1"/>
</dbReference>
<dbReference type="PANTHER" id="PTHR47816:SF4">
    <property type="entry name" value="RIBOSOMAL RNA SMALL SUBUNIT METHYLTRANSFERASE C"/>
    <property type="match status" value="1"/>
</dbReference>
<dbReference type="CDD" id="cd02440">
    <property type="entry name" value="AdoMet_MTases"/>
    <property type="match status" value="1"/>
</dbReference>
<evidence type="ECO:0000259" key="4">
    <source>
        <dbReference type="Pfam" id="PF05175"/>
    </source>
</evidence>
<dbReference type="InterPro" id="IPR046977">
    <property type="entry name" value="RsmC/RlmG"/>
</dbReference>
<organism evidence="5 6">
    <name type="scientific">Nocardioides jishulii</name>
    <dbReference type="NCBI Taxonomy" id="2575440"/>
    <lineage>
        <taxon>Bacteria</taxon>
        <taxon>Bacillati</taxon>
        <taxon>Actinomycetota</taxon>
        <taxon>Actinomycetes</taxon>
        <taxon>Propionibacteriales</taxon>
        <taxon>Nocardioidaceae</taxon>
        <taxon>Nocardioides</taxon>
    </lineage>
</organism>
<evidence type="ECO:0000256" key="2">
    <source>
        <dbReference type="ARBA" id="ARBA00022679"/>
    </source>
</evidence>
<feature type="region of interest" description="Disordered" evidence="3">
    <location>
        <begin position="1"/>
        <end position="29"/>
    </location>
</feature>
<evidence type="ECO:0000313" key="5">
    <source>
        <dbReference type="EMBL" id="TKI64719.1"/>
    </source>
</evidence>
<keyword evidence="6" id="KW-1185">Reference proteome</keyword>
<gene>
    <name evidence="5" type="ORF">FC770_06280</name>
</gene>
<dbReference type="Gene3D" id="3.40.50.150">
    <property type="entry name" value="Vaccinia Virus protein VP39"/>
    <property type="match status" value="1"/>
</dbReference>
<reference evidence="5 6" key="1">
    <citation type="submission" date="2019-04" db="EMBL/GenBank/DDBJ databases">
        <authorList>
            <person name="Dong K."/>
        </authorList>
    </citation>
    <scope>NUCLEOTIDE SEQUENCE [LARGE SCALE GENOMIC DNA]</scope>
    <source>
        <strain evidence="6">dk3543</strain>
    </source>
</reference>
<sequence>MSTENESTENESTENESTENETDHYFSADPNVPFKRERFTCEVWGQELELVSGPGVFSRGHLDHATAVLFREVEPPPMGQFLDLGCGYGVIGLAIAKTVPLARVIGVDVNERAVLLANENAQALGVSGTFVAVTPDNVPSDYVFDEIWSNPPIRIGKEGLHELLLTWLPRLAPGGRMVSVVGKNLGADSLTRWLGEQGWPTTRIGSAKGFRVLETRRA</sequence>
<comment type="caution">
    <text evidence="5">The sequence shown here is derived from an EMBL/GenBank/DDBJ whole genome shotgun (WGS) entry which is preliminary data.</text>
</comment>
<dbReference type="EMBL" id="SZPY01000001">
    <property type="protein sequence ID" value="TKI64719.1"/>
    <property type="molecule type" value="Genomic_DNA"/>
</dbReference>
<dbReference type="InterPro" id="IPR029063">
    <property type="entry name" value="SAM-dependent_MTases_sf"/>
</dbReference>
<dbReference type="Proteomes" id="UP000307808">
    <property type="component" value="Unassembled WGS sequence"/>
</dbReference>
<dbReference type="OrthoDB" id="9764961at2"/>
<dbReference type="Pfam" id="PF05175">
    <property type="entry name" value="MTS"/>
    <property type="match status" value="1"/>
</dbReference>
<feature type="compositionally biased region" description="Acidic residues" evidence="3">
    <location>
        <begin position="1"/>
        <end position="20"/>
    </location>
</feature>
<dbReference type="RefSeq" id="WP_137065173.1">
    <property type="nucleotide sequence ID" value="NZ_CP040748.1"/>
</dbReference>
<name>A0A4U2YTF7_9ACTN</name>
<evidence type="ECO:0000256" key="3">
    <source>
        <dbReference type="SAM" id="MobiDB-lite"/>
    </source>
</evidence>
<accession>A0A4U2YTF7</accession>
<dbReference type="PANTHER" id="PTHR47816">
    <property type="entry name" value="RIBOSOMAL RNA SMALL SUBUNIT METHYLTRANSFERASE C"/>
    <property type="match status" value="1"/>
</dbReference>
<keyword evidence="1 5" id="KW-0489">Methyltransferase</keyword>